<name>A0A225VB13_9STRA</name>
<dbReference type="AlphaFoldDB" id="A0A225VB13"/>
<feature type="compositionally biased region" description="Polar residues" evidence="1">
    <location>
        <begin position="28"/>
        <end position="39"/>
    </location>
</feature>
<accession>A0A225VB13</accession>
<evidence type="ECO:0000256" key="1">
    <source>
        <dbReference type="SAM" id="MobiDB-lite"/>
    </source>
</evidence>
<protein>
    <submittedName>
        <fullName evidence="2">Uncharacterized protein</fullName>
    </submittedName>
</protein>
<dbReference type="OrthoDB" id="125937at2759"/>
<reference evidence="3" key="1">
    <citation type="submission" date="2017-03" db="EMBL/GenBank/DDBJ databases">
        <title>Phytopthora megakarya and P. palmivora, two closely related causual agents of cacao black pod achieved similar genome size and gene model numbers by different mechanisms.</title>
        <authorList>
            <person name="Ali S."/>
            <person name="Shao J."/>
            <person name="Larry D.J."/>
            <person name="Kronmiller B."/>
            <person name="Shen D."/>
            <person name="Strem M.D."/>
            <person name="Melnick R.L."/>
            <person name="Guiltinan M.J."/>
            <person name="Tyler B.M."/>
            <person name="Meinhardt L.W."/>
            <person name="Bailey B.A."/>
        </authorList>
    </citation>
    <scope>NUCLEOTIDE SEQUENCE [LARGE SCALE GENOMIC DNA]</scope>
    <source>
        <strain evidence="3">zdho120</strain>
    </source>
</reference>
<dbReference type="STRING" id="4795.A0A225VB13"/>
<gene>
    <name evidence="2" type="ORF">PHMEG_00025840</name>
</gene>
<comment type="caution">
    <text evidence="2">The sequence shown here is derived from an EMBL/GenBank/DDBJ whole genome shotgun (WGS) entry which is preliminary data.</text>
</comment>
<proteinExistence type="predicted"/>
<evidence type="ECO:0000313" key="2">
    <source>
        <dbReference type="EMBL" id="OWZ02573.1"/>
    </source>
</evidence>
<dbReference type="Proteomes" id="UP000198211">
    <property type="component" value="Unassembled WGS sequence"/>
</dbReference>
<keyword evidence="3" id="KW-1185">Reference proteome</keyword>
<feature type="region of interest" description="Disordered" evidence="1">
    <location>
        <begin position="1"/>
        <end position="46"/>
    </location>
</feature>
<sequence length="124" mass="13710">MLTATPAAPTPATPMRPAEPVVNAGCPQAQQGRVQSSTVERFGPPTNFGVKIPKERDLDWPGFVRFTADFKSWGLRFLQRLGAAQLMSGGDWPEEFKILALNGKLDGTALVYFERMLPLWTMES</sequence>
<dbReference type="EMBL" id="NBNE01006077">
    <property type="protein sequence ID" value="OWZ02573.1"/>
    <property type="molecule type" value="Genomic_DNA"/>
</dbReference>
<organism evidence="2 3">
    <name type="scientific">Phytophthora megakarya</name>
    <dbReference type="NCBI Taxonomy" id="4795"/>
    <lineage>
        <taxon>Eukaryota</taxon>
        <taxon>Sar</taxon>
        <taxon>Stramenopiles</taxon>
        <taxon>Oomycota</taxon>
        <taxon>Peronosporomycetes</taxon>
        <taxon>Peronosporales</taxon>
        <taxon>Peronosporaceae</taxon>
        <taxon>Phytophthora</taxon>
    </lineage>
</organism>
<evidence type="ECO:0000313" key="3">
    <source>
        <dbReference type="Proteomes" id="UP000198211"/>
    </source>
</evidence>